<name>A0A832G8K0_9BACT</name>
<organism evidence="2">
    <name type="scientific">Ignavibacterium album</name>
    <dbReference type="NCBI Taxonomy" id="591197"/>
    <lineage>
        <taxon>Bacteria</taxon>
        <taxon>Pseudomonadati</taxon>
        <taxon>Ignavibacteriota</taxon>
        <taxon>Ignavibacteria</taxon>
        <taxon>Ignavibacteriales</taxon>
        <taxon>Ignavibacteriaceae</taxon>
        <taxon>Ignavibacterium</taxon>
    </lineage>
</organism>
<dbReference type="EMBL" id="DSVI01000027">
    <property type="protein sequence ID" value="HGT49216.1"/>
    <property type="molecule type" value="Genomic_DNA"/>
</dbReference>
<protein>
    <submittedName>
        <fullName evidence="2">Uncharacterized protein</fullName>
    </submittedName>
</protein>
<keyword evidence="1" id="KW-0812">Transmembrane</keyword>
<evidence type="ECO:0000256" key="1">
    <source>
        <dbReference type="SAM" id="Phobius"/>
    </source>
</evidence>
<evidence type="ECO:0000313" key="2">
    <source>
        <dbReference type="EMBL" id="HGT49216.1"/>
    </source>
</evidence>
<proteinExistence type="predicted"/>
<dbReference type="AlphaFoldDB" id="A0A832G8K0"/>
<accession>A0A832G8K0</accession>
<reference evidence="2" key="1">
    <citation type="journal article" date="2020" name="mSystems">
        <title>Genome- and Community-Level Interaction Insights into Carbon Utilization and Element Cycling Functions of Hydrothermarchaeota in Hydrothermal Sediment.</title>
        <authorList>
            <person name="Zhou Z."/>
            <person name="Liu Y."/>
            <person name="Xu W."/>
            <person name="Pan J."/>
            <person name="Luo Z.H."/>
            <person name="Li M."/>
        </authorList>
    </citation>
    <scope>NUCLEOTIDE SEQUENCE [LARGE SCALE GENOMIC DNA]</scope>
    <source>
        <strain evidence="2">SpSt-500</strain>
    </source>
</reference>
<comment type="caution">
    <text evidence="2">The sequence shown here is derived from an EMBL/GenBank/DDBJ whole genome shotgun (WGS) entry which is preliminary data.</text>
</comment>
<feature type="transmembrane region" description="Helical" evidence="1">
    <location>
        <begin position="65"/>
        <end position="87"/>
    </location>
</feature>
<gene>
    <name evidence="2" type="ORF">ENS56_14355</name>
</gene>
<keyword evidence="1" id="KW-0472">Membrane</keyword>
<keyword evidence="1" id="KW-1133">Transmembrane helix</keyword>
<feature type="transmembrane region" description="Helical" evidence="1">
    <location>
        <begin position="30"/>
        <end position="53"/>
    </location>
</feature>
<sequence>MLIIFDKAFIMKITRHTTTNLIVKDSSGCFWLFGLFFIVIAGSSVIGLMGAFYNLNELIQLEQTAAWIVSLSGIAAGIWIIFSNLAIKSNFDKREDLVRINRRSFIKNENEQHPLKEIYDIVINTS</sequence>